<feature type="region of interest" description="Disordered" evidence="1">
    <location>
        <begin position="66"/>
        <end position="85"/>
    </location>
</feature>
<dbReference type="EMBL" id="JAEPCM010000606">
    <property type="protein sequence ID" value="MCG7948061.1"/>
    <property type="molecule type" value="Genomic_DNA"/>
</dbReference>
<accession>A0A9E4T1X0</accession>
<name>A0A9E4T1X0_9GAMM</name>
<gene>
    <name evidence="2" type="ORF">JAZ07_17085</name>
</gene>
<evidence type="ECO:0000256" key="1">
    <source>
        <dbReference type="SAM" id="MobiDB-lite"/>
    </source>
</evidence>
<dbReference type="Proteomes" id="UP000886667">
    <property type="component" value="Unassembled WGS sequence"/>
</dbReference>
<organism evidence="2 3">
    <name type="scientific">Candidatus Thiodiazotropha taylori</name>
    <dbReference type="NCBI Taxonomy" id="2792791"/>
    <lineage>
        <taxon>Bacteria</taxon>
        <taxon>Pseudomonadati</taxon>
        <taxon>Pseudomonadota</taxon>
        <taxon>Gammaproteobacteria</taxon>
        <taxon>Chromatiales</taxon>
        <taxon>Sedimenticolaceae</taxon>
        <taxon>Candidatus Thiodiazotropha</taxon>
    </lineage>
</organism>
<sequence length="85" mass="9906">MGEYTYEKCKDGSYVHNCFVVRREDDKSPTLFYQNGNEHVSAFLNGYAVIPLEEYERLTGEPTLIERQSIKKADEELHSPHQKQP</sequence>
<feature type="compositionally biased region" description="Basic and acidic residues" evidence="1">
    <location>
        <begin position="68"/>
        <end position="79"/>
    </location>
</feature>
<comment type="caution">
    <text evidence="2">The sequence shown here is derived from an EMBL/GenBank/DDBJ whole genome shotgun (WGS) entry which is preliminary data.</text>
</comment>
<evidence type="ECO:0000313" key="2">
    <source>
        <dbReference type="EMBL" id="MCG7948061.1"/>
    </source>
</evidence>
<dbReference type="AlphaFoldDB" id="A0A9E4T1X0"/>
<evidence type="ECO:0000313" key="3">
    <source>
        <dbReference type="Proteomes" id="UP000886667"/>
    </source>
</evidence>
<protein>
    <submittedName>
        <fullName evidence="2">Uncharacterized protein</fullName>
    </submittedName>
</protein>
<reference evidence="2" key="1">
    <citation type="journal article" date="2021" name="Proc. Natl. Acad. Sci. U.S.A.">
        <title>Global biogeography of chemosynthetic symbionts reveals both localized and globally distributed symbiont groups. .</title>
        <authorList>
            <person name="Osvatic J.T."/>
            <person name="Wilkins L.G.E."/>
            <person name="Leibrecht L."/>
            <person name="Leray M."/>
            <person name="Zauner S."/>
            <person name="Polzin J."/>
            <person name="Camacho Y."/>
            <person name="Gros O."/>
            <person name="van Gils J.A."/>
            <person name="Eisen J.A."/>
            <person name="Petersen J.M."/>
            <person name="Yuen B."/>
        </authorList>
    </citation>
    <scope>NUCLEOTIDE SEQUENCE</scope>
    <source>
        <strain evidence="2">MAGclacostrist064TRANS</strain>
    </source>
</reference>
<proteinExistence type="predicted"/>